<sequence>MARTRLSRADRYEQLVEVSWALVREEGADALTLGRLAERAGVAKPVVYSHFASRAALLAALFKEFDDRQTVMLGEYLEAAEESVNGRANAIADSYVGCSLAQGRELTGVLAALEGSPELEQVKRESERAYSERCREVLAPFSADGLGQPSMTAIFGAAEALSHAAVVGVLSPEDAKGELAALIVAVVGRPSLTG</sequence>
<protein>
    <submittedName>
        <fullName evidence="4">TetR/AcrR family transcriptional regulator</fullName>
    </submittedName>
</protein>
<dbReference type="AlphaFoldDB" id="A0A2A5JDY0"/>
<dbReference type="PRINTS" id="PR00455">
    <property type="entry name" value="HTHTETR"/>
</dbReference>
<dbReference type="Proteomes" id="UP000230886">
    <property type="component" value="Unassembled WGS sequence"/>
</dbReference>
<reference evidence="4 5" key="1">
    <citation type="submission" date="2017-07" db="EMBL/GenBank/DDBJ databases">
        <title>Draft sequence of Rhodococcus enclensis 23b-28.</title>
        <authorList>
            <person name="Besaury L."/>
            <person name="Sancelme M."/>
            <person name="Amato P."/>
            <person name="Lallement A."/>
            <person name="Delort A.-M."/>
        </authorList>
    </citation>
    <scope>NUCLEOTIDE SEQUENCE [LARGE SCALE GENOMIC DNA]</scope>
    <source>
        <strain evidence="4 5">23b-28</strain>
    </source>
</reference>
<keyword evidence="1 2" id="KW-0238">DNA-binding</keyword>
<dbReference type="EMBL" id="NOVD01000004">
    <property type="protein sequence ID" value="PCK27576.1"/>
    <property type="molecule type" value="Genomic_DNA"/>
</dbReference>
<evidence type="ECO:0000256" key="2">
    <source>
        <dbReference type="PROSITE-ProRule" id="PRU00335"/>
    </source>
</evidence>
<dbReference type="Gene3D" id="1.10.357.10">
    <property type="entry name" value="Tetracycline Repressor, domain 2"/>
    <property type="match status" value="1"/>
</dbReference>
<dbReference type="InterPro" id="IPR050109">
    <property type="entry name" value="HTH-type_TetR-like_transc_reg"/>
</dbReference>
<dbReference type="SUPFAM" id="SSF46689">
    <property type="entry name" value="Homeodomain-like"/>
    <property type="match status" value="1"/>
</dbReference>
<evidence type="ECO:0000256" key="1">
    <source>
        <dbReference type="ARBA" id="ARBA00023125"/>
    </source>
</evidence>
<evidence type="ECO:0000313" key="4">
    <source>
        <dbReference type="EMBL" id="PCK27576.1"/>
    </source>
</evidence>
<evidence type="ECO:0000313" key="5">
    <source>
        <dbReference type="Proteomes" id="UP000230886"/>
    </source>
</evidence>
<organism evidence="4 5">
    <name type="scientific">Rhodococcus qingshengii</name>
    <dbReference type="NCBI Taxonomy" id="334542"/>
    <lineage>
        <taxon>Bacteria</taxon>
        <taxon>Bacillati</taxon>
        <taxon>Actinomycetota</taxon>
        <taxon>Actinomycetes</taxon>
        <taxon>Mycobacteriales</taxon>
        <taxon>Nocardiaceae</taxon>
        <taxon>Rhodococcus</taxon>
        <taxon>Rhodococcus erythropolis group</taxon>
    </lineage>
</organism>
<dbReference type="PROSITE" id="PS50977">
    <property type="entry name" value="HTH_TETR_2"/>
    <property type="match status" value="1"/>
</dbReference>
<dbReference type="RefSeq" id="WP_060938824.1">
    <property type="nucleotide sequence ID" value="NZ_NOVD01000004.1"/>
</dbReference>
<dbReference type="InterPro" id="IPR009057">
    <property type="entry name" value="Homeodomain-like_sf"/>
</dbReference>
<accession>A0A2A5JDY0</accession>
<dbReference type="PANTHER" id="PTHR30055">
    <property type="entry name" value="HTH-TYPE TRANSCRIPTIONAL REGULATOR RUTR"/>
    <property type="match status" value="1"/>
</dbReference>
<dbReference type="Pfam" id="PF00440">
    <property type="entry name" value="TetR_N"/>
    <property type="match status" value="1"/>
</dbReference>
<dbReference type="GO" id="GO:0003700">
    <property type="term" value="F:DNA-binding transcription factor activity"/>
    <property type="evidence" value="ECO:0007669"/>
    <property type="project" value="TreeGrafter"/>
</dbReference>
<dbReference type="GO" id="GO:0000976">
    <property type="term" value="F:transcription cis-regulatory region binding"/>
    <property type="evidence" value="ECO:0007669"/>
    <property type="project" value="TreeGrafter"/>
</dbReference>
<name>A0A2A5JDY0_RHOSG</name>
<comment type="caution">
    <text evidence="4">The sequence shown here is derived from an EMBL/GenBank/DDBJ whole genome shotgun (WGS) entry which is preliminary data.</text>
</comment>
<proteinExistence type="predicted"/>
<gene>
    <name evidence="4" type="ORF">CHR55_08590</name>
</gene>
<feature type="DNA-binding region" description="H-T-H motif" evidence="2">
    <location>
        <begin position="32"/>
        <end position="51"/>
    </location>
</feature>
<feature type="domain" description="HTH tetR-type" evidence="3">
    <location>
        <begin position="9"/>
        <end position="69"/>
    </location>
</feature>
<dbReference type="InterPro" id="IPR001647">
    <property type="entry name" value="HTH_TetR"/>
</dbReference>
<dbReference type="PANTHER" id="PTHR30055:SF223">
    <property type="entry name" value="HTH-TYPE TRANSCRIPTIONAL REGULATOR UIDR"/>
    <property type="match status" value="1"/>
</dbReference>
<evidence type="ECO:0000259" key="3">
    <source>
        <dbReference type="PROSITE" id="PS50977"/>
    </source>
</evidence>